<dbReference type="FunFam" id="3.40.50.980:FF:000001">
    <property type="entry name" value="Non-ribosomal peptide synthetase"/>
    <property type="match status" value="1"/>
</dbReference>
<dbReference type="RefSeq" id="WP_074020200.1">
    <property type="nucleotide sequence ID" value="NZ_CAWMWP010000035.1"/>
</dbReference>
<dbReference type="FunFam" id="3.40.50.980:FF:000002">
    <property type="entry name" value="Enterobactin synthetase component F"/>
    <property type="match status" value="1"/>
</dbReference>
<dbReference type="EMBL" id="MKGR01000013">
    <property type="protein sequence ID" value="OKP06594.1"/>
    <property type="molecule type" value="Genomic_DNA"/>
</dbReference>
<gene>
    <name evidence="4" type="ORF">Xentx_02121</name>
</gene>
<evidence type="ECO:0000313" key="4">
    <source>
        <dbReference type="EMBL" id="OKP06594.1"/>
    </source>
</evidence>
<dbReference type="InterPro" id="IPR009081">
    <property type="entry name" value="PP-bd_ACP"/>
</dbReference>
<organism evidence="4 5">
    <name type="scientific">Xenorhabdus thuongxuanensis</name>
    <dbReference type="NCBI Taxonomy" id="1873484"/>
    <lineage>
        <taxon>Bacteria</taxon>
        <taxon>Pseudomonadati</taxon>
        <taxon>Pseudomonadota</taxon>
        <taxon>Gammaproteobacteria</taxon>
        <taxon>Enterobacterales</taxon>
        <taxon>Morganellaceae</taxon>
        <taxon>Xenorhabdus</taxon>
    </lineage>
</organism>
<comment type="cofactor">
    <cofactor evidence="1">
        <name>pantetheine 4'-phosphate</name>
        <dbReference type="ChEBI" id="CHEBI:47942"/>
    </cofactor>
</comment>
<dbReference type="OrthoDB" id="5817163at2"/>
<dbReference type="NCBIfam" id="TIGR01733">
    <property type="entry name" value="AA-adenyl-dom"/>
    <property type="match status" value="1"/>
</dbReference>
<dbReference type="PROSITE" id="PS50075">
    <property type="entry name" value="CARRIER"/>
    <property type="match status" value="1"/>
</dbReference>
<dbReference type="PROSITE" id="PS00455">
    <property type="entry name" value="AMP_BINDING"/>
    <property type="match status" value="1"/>
</dbReference>
<dbReference type="GO" id="GO:0031177">
    <property type="term" value="F:phosphopantetheine binding"/>
    <property type="evidence" value="ECO:0007669"/>
    <property type="project" value="TreeGrafter"/>
</dbReference>
<dbReference type="SUPFAM" id="SSF56801">
    <property type="entry name" value="Acetyl-CoA synthetase-like"/>
    <property type="match status" value="1"/>
</dbReference>
<dbReference type="Gene3D" id="3.30.300.30">
    <property type="match status" value="1"/>
</dbReference>
<dbReference type="InterPro" id="IPR000873">
    <property type="entry name" value="AMP-dep_synth/lig_dom"/>
</dbReference>
<proteinExistence type="predicted"/>
<accession>A0A1Q5U2C9</accession>
<sequence>MSFEKTIHYKVLQQANETPDSIALRYDKETITYQQLEQRSNALADYLIKHGIRPGDIVGVYINKGIDLVISLLGILKTGGCYLPLDPYYPYERIIFIINHSKTEIIITDNDEISISLQCDCNFININKLDLRFNNNQVILPNVNGDNLCYVMYTSGSTGVPKGVMVSHRTVINYLDWMQNEFNLKHDDIVLNQSTFSFDVSVWEIFWPLMIGASCALITEEVKFEPLLMAKFIIRHNVTIAQFVPTALRTIVEANVLPNCLSLRHLFSGGEVLDQSLVNELTKQFKGQIHNLYGPTEATIFACHWYCQAGEEEKTVPIGKAISHARTYVLDEYLQPVPVGECGELYLAGDILAKGYLYEESLTQKYFIKDPFSCDNNQKMYRTGDLVRQGHNNILEFIGRIDNQIKIRGHRIELEEIERHLLALPYIIHATVILEHYSKNKTPLLSAYYVLHHNKQSINAQDIKKHLLKSLPYFMLPSCFTKLEEIPTHPNGKIDKSNVSLYVSESNRYFVDEISSLDTDVEGIIISIWELVLDKKNFSIQDNFFDIGGNSLLMSKVYRKIKKKIPVPISIMDLFQYPSIEMLSRHIFEKYKNILK</sequence>
<dbReference type="Gene3D" id="3.40.50.980">
    <property type="match status" value="2"/>
</dbReference>
<dbReference type="PANTHER" id="PTHR45527:SF1">
    <property type="entry name" value="FATTY ACID SYNTHASE"/>
    <property type="match status" value="1"/>
</dbReference>
<reference evidence="4 5" key="1">
    <citation type="submission" date="2016-09" db="EMBL/GenBank/DDBJ databases">
        <title>Xenorhabdus thuongxuanensis sp. nov. and Xenorhabdus eapokensis sp. nov., isolated from Steinernema species.</title>
        <authorList>
            <person name="Kaempfer P."/>
            <person name="Tobias N.J."/>
            <person name="Phan Ke L."/>
            <person name="Bode H.B."/>
            <person name="Glaeser S.P."/>
        </authorList>
    </citation>
    <scope>NUCLEOTIDE SEQUENCE [LARGE SCALE GENOMIC DNA]</scope>
    <source>
        <strain evidence="4 5">30TX1</strain>
    </source>
</reference>
<dbReference type="GO" id="GO:0044550">
    <property type="term" value="P:secondary metabolite biosynthetic process"/>
    <property type="evidence" value="ECO:0007669"/>
    <property type="project" value="TreeGrafter"/>
</dbReference>
<feature type="domain" description="Carrier" evidence="3">
    <location>
        <begin position="516"/>
        <end position="591"/>
    </location>
</feature>
<dbReference type="InterPro" id="IPR045851">
    <property type="entry name" value="AMP-bd_C_sf"/>
</dbReference>
<evidence type="ECO:0000256" key="1">
    <source>
        <dbReference type="ARBA" id="ARBA00001957"/>
    </source>
</evidence>
<evidence type="ECO:0000256" key="2">
    <source>
        <dbReference type="ARBA" id="ARBA00022450"/>
    </source>
</evidence>
<dbReference type="GO" id="GO:0043041">
    <property type="term" value="P:amino acid activation for nonribosomal peptide biosynthetic process"/>
    <property type="evidence" value="ECO:0007669"/>
    <property type="project" value="TreeGrafter"/>
</dbReference>
<dbReference type="Gene3D" id="2.30.38.10">
    <property type="entry name" value="Luciferase, Domain 3"/>
    <property type="match status" value="1"/>
</dbReference>
<name>A0A1Q5U2C9_9GAMM</name>
<dbReference type="InterPro" id="IPR020845">
    <property type="entry name" value="AMP-binding_CS"/>
</dbReference>
<keyword evidence="2" id="KW-0596">Phosphopantetheine</keyword>
<evidence type="ECO:0000313" key="5">
    <source>
        <dbReference type="Proteomes" id="UP000186277"/>
    </source>
</evidence>
<dbReference type="PANTHER" id="PTHR45527">
    <property type="entry name" value="NONRIBOSOMAL PEPTIDE SYNTHETASE"/>
    <property type="match status" value="1"/>
</dbReference>
<dbReference type="Gene3D" id="1.10.1200.10">
    <property type="entry name" value="ACP-like"/>
    <property type="match status" value="1"/>
</dbReference>
<protein>
    <submittedName>
        <fullName evidence="4">Pyoverdine synthetase I</fullName>
    </submittedName>
</protein>
<dbReference type="InterPro" id="IPR010071">
    <property type="entry name" value="AA_adenyl_dom"/>
</dbReference>
<dbReference type="Pfam" id="PF00501">
    <property type="entry name" value="AMP-binding"/>
    <property type="match status" value="1"/>
</dbReference>
<comment type="caution">
    <text evidence="4">The sequence shown here is derived from an EMBL/GenBank/DDBJ whole genome shotgun (WGS) entry which is preliminary data.</text>
</comment>
<dbReference type="AlphaFoldDB" id="A0A1Q5U2C9"/>
<evidence type="ECO:0000259" key="3">
    <source>
        <dbReference type="PROSITE" id="PS50075"/>
    </source>
</evidence>
<dbReference type="SUPFAM" id="SSF47336">
    <property type="entry name" value="ACP-like"/>
    <property type="match status" value="1"/>
</dbReference>
<dbReference type="CDD" id="cd05930">
    <property type="entry name" value="A_NRPS"/>
    <property type="match status" value="1"/>
</dbReference>
<dbReference type="GO" id="GO:0005737">
    <property type="term" value="C:cytoplasm"/>
    <property type="evidence" value="ECO:0007669"/>
    <property type="project" value="TreeGrafter"/>
</dbReference>
<keyword evidence="5" id="KW-1185">Reference proteome</keyword>
<dbReference type="FunFam" id="3.40.50.12780:FF:000012">
    <property type="entry name" value="Non-ribosomal peptide synthetase"/>
    <property type="match status" value="1"/>
</dbReference>
<dbReference type="InterPro" id="IPR036736">
    <property type="entry name" value="ACP-like_sf"/>
</dbReference>
<dbReference type="Proteomes" id="UP000186277">
    <property type="component" value="Unassembled WGS sequence"/>
</dbReference>
<dbReference type="Pfam" id="PF00550">
    <property type="entry name" value="PP-binding"/>
    <property type="match status" value="1"/>
</dbReference>